<gene>
    <name evidence="2" type="ORF">GON04_18565</name>
</gene>
<evidence type="ECO:0000313" key="2">
    <source>
        <dbReference type="EMBL" id="MVQ31468.1"/>
    </source>
</evidence>
<keyword evidence="3" id="KW-1185">Reference proteome</keyword>
<name>A0A6N8IXG5_9BURK</name>
<dbReference type="AlphaFoldDB" id="A0A6N8IXG5"/>
<dbReference type="Proteomes" id="UP000469385">
    <property type="component" value="Unassembled WGS sequence"/>
</dbReference>
<sequence length="109" mass="11806">MLLPSQGRPPRLWEGADSVTAAMLAAPPGRTASVSAMDTRRQPPLDQPSPADTLSAEARGLFAAGWYATRDECRLVHPAEQTEQMVSPETWRALRELGSSAPVRLVPQD</sequence>
<reference evidence="2 3" key="1">
    <citation type="submission" date="2019-12" db="EMBL/GenBank/DDBJ databases">
        <authorList>
            <person name="Huq M.A."/>
        </authorList>
    </citation>
    <scope>NUCLEOTIDE SEQUENCE [LARGE SCALE GENOMIC DNA]</scope>
    <source>
        <strain evidence="2 3">MAH-25</strain>
    </source>
</reference>
<feature type="region of interest" description="Disordered" evidence="1">
    <location>
        <begin position="27"/>
        <end position="54"/>
    </location>
</feature>
<accession>A0A6N8IXG5</accession>
<dbReference type="EMBL" id="WSEL01000009">
    <property type="protein sequence ID" value="MVQ31468.1"/>
    <property type="molecule type" value="Genomic_DNA"/>
</dbReference>
<proteinExistence type="predicted"/>
<evidence type="ECO:0000313" key="3">
    <source>
        <dbReference type="Proteomes" id="UP000469385"/>
    </source>
</evidence>
<dbReference type="RefSeq" id="WP_157399513.1">
    <property type="nucleotide sequence ID" value="NZ_WSEL01000009.1"/>
</dbReference>
<comment type="caution">
    <text evidence="2">The sequence shown here is derived from an EMBL/GenBank/DDBJ whole genome shotgun (WGS) entry which is preliminary data.</text>
</comment>
<organism evidence="2 3">
    <name type="scientific">Ramlibacter pinisoli</name>
    <dbReference type="NCBI Taxonomy" id="2682844"/>
    <lineage>
        <taxon>Bacteria</taxon>
        <taxon>Pseudomonadati</taxon>
        <taxon>Pseudomonadota</taxon>
        <taxon>Betaproteobacteria</taxon>
        <taxon>Burkholderiales</taxon>
        <taxon>Comamonadaceae</taxon>
        <taxon>Ramlibacter</taxon>
    </lineage>
</organism>
<protein>
    <submittedName>
        <fullName evidence="2">Uncharacterized protein</fullName>
    </submittedName>
</protein>
<evidence type="ECO:0000256" key="1">
    <source>
        <dbReference type="SAM" id="MobiDB-lite"/>
    </source>
</evidence>